<dbReference type="InterPro" id="IPR039420">
    <property type="entry name" value="WalR-like"/>
</dbReference>
<sequence>MPTILLLEDELPLARLLSEALERSGYRVQHYADGHRGLQAARQHPPDLLLVDVMLPGLDGFSVVRALRTTHAELPVLFLTARSTTADVVQGFEAGGNDYLKKPFSLEELLLRVRELLRRTAPATTTTPEVVPLGRYQFRPLRQELWLDGACTARLSARENELLLLLVQHRNGVVDRRTCLRRLWGDDNFFTARTMDVYVSRLRKHLRQDASLHILNIRGVGFKLIE</sequence>
<keyword evidence="2" id="KW-0902">Two-component regulatory system</keyword>
<evidence type="ECO:0000313" key="8">
    <source>
        <dbReference type="EMBL" id="MBW3129033.1"/>
    </source>
</evidence>
<dbReference type="Proteomes" id="UP000826188">
    <property type="component" value="Unassembled WGS sequence"/>
</dbReference>
<dbReference type="SMART" id="SM00862">
    <property type="entry name" value="Trans_reg_C"/>
    <property type="match status" value="1"/>
</dbReference>
<dbReference type="InterPro" id="IPR001867">
    <property type="entry name" value="OmpR/PhoB-type_DNA-bd"/>
</dbReference>
<dbReference type="SMART" id="SM00448">
    <property type="entry name" value="REC"/>
    <property type="match status" value="1"/>
</dbReference>
<protein>
    <submittedName>
        <fullName evidence="8">Response regulator transcription factor</fullName>
    </submittedName>
</protein>
<proteinExistence type="predicted"/>
<dbReference type="Pfam" id="PF00486">
    <property type="entry name" value="Trans_reg_C"/>
    <property type="match status" value="1"/>
</dbReference>
<organism evidence="8 9">
    <name type="scientific">Hymenobacter profundi</name>
    <dbReference type="NCBI Taxonomy" id="1982110"/>
    <lineage>
        <taxon>Bacteria</taxon>
        <taxon>Pseudomonadati</taxon>
        <taxon>Bacteroidota</taxon>
        <taxon>Cytophagia</taxon>
        <taxon>Cytophagales</taxon>
        <taxon>Hymenobacteraceae</taxon>
        <taxon>Hymenobacter</taxon>
    </lineage>
</organism>
<keyword evidence="1 4" id="KW-0597">Phosphoprotein</keyword>
<dbReference type="CDD" id="cd00383">
    <property type="entry name" value="trans_reg_C"/>
    <property type="match status" value="1"/>
</dbReference>
<reference evidence="8 9" key="1">
    <citation type="submission" date="2021-07" db="EMBL/GenBank/DDBJ databases">
        <title>Hymenobacter profundi sp. nov., isolated from deep-sea water.</title>
        <authorList>
            <person name="Kim M.K."/>
        </authorList>
    </citation>
    <scope>NUCLEOTIDE SEQUENCE [LARGE SCALE GENOMIC DNA]</scope>
    <source>
        <strain evidence="8 9">M2</strain>
    </source>
</reference>
<evidence type="ECO:0000259" key="6">
    <source>
        <dbReference type="PROSITE" id="PS50110"/>
    </source>
</evidence>
<dbReference type="PANTHER" id="PTHR48111:SF40">
    <property type="entry name" value="PHOSPHATE REGULON TRANSCRIPTIONAL REGULATORY PROTEIN PHOB"/>
    <property type="match status" value="1"/>
</dbReference>
<keyword evidence="9" id="KW-1185">Reference proteome</keyword>
<dbReference type="CDD" id="cd17574">
    <property type="entry name" value="REC_OmpR"/>
    <property type="match status" value="1"/>
</dbReference>
<feature type="domain" description="Response regulatory" evidence="6">
    <location>
        <begin position="3"/>
        <end position="117"/>
    </location>
</feature>
<evidence type="ECO:0000256" key="4">
    <source>
        <dbReference type="PROSITE-ProRule" id="PRU00169"/>
    </source>
</evidence>
<feature type="DNA-binding region" description="OmpR/PhoB-type" evidence="5">
    <location>
        <begin position="128"/>
        <end position="226"/>
    </location>
</feature>
<dbReference type="EMBL" id="JAHWGL010000038">
    <property type="protein sequence ID" value="MBW3129033.1"/>
    <property type="molecule type" value="Genomic_DNA"/>
</dbReference>
<comment type="caution">
    <text evidence="8">The sequence shown here is derived from an EMBL/GenBank/DDBJ whole genome shotgun (WGS) entry which is preliminary data.</text>
</comment>
<evidence type="ECO:0000256" key="1">
    <source>
        <dbReference type="ARBA" id="ARBA00022553"/>
    </source>
</evidence>
<feature type="domain" description="OmpR/PhoB-type" evidence="7">
    <location>
        <begin position="128"/>
        <end position="226"/>
    </location>
</feature>
<keyword evidence="3 5" id="KW-0238">DNA-binding</keyword>
<evidence type="ECO:0000256" key="2">
    <source>
        <dbReference type="ARBA" id="ARBA00023012"/>
    </source>
</evidence>
<dbReference type="PROSITE" id="PS51755">
    <property type="entry name" value="OMPR_PHOB"/>
    <property type="match status" value="1"/>
</dbReference>
<dbReference type="PANTHER" id="PTHR48111">
    <property type="entry name" value="REGULATOR OF RPOS"/>
    <property type="match status" value="1"/>
</dbReference>
<evidence type="ECO:0000256" key="5">
    <source>
        <dbReference type="PROSITE-ProRule" id="PRU01091"/>
    </source>
</evidence>
<accession>A0ABS6WZK7</accession>
<evidence type="ECO:0000313" key="9">
    <source>
        <dbReference type="Proteomes" id="UP000826188"/>
    </source>
</evidence>
<gene>
    <name evidence="8" type="ORF">KYK14_10755</name>
</gene>
<dbReference type="Pfam" id="PF00072">
    <property type="entry name" value="Response_reg"/>
    <property type="match status" value="1"/>
</dbReference>
<name>A0ABS6WZK7_9BACT</name>
<dbReference type="PROSITE" id="PS50110">
    <property type="entry name" value="RESPONSE_REGULATORY"/>
    <property type="match status" value="1"/>
</dbReference>
<feature type="modified residue" description="4-aspartylphosphate" evidence="4">
    <location>
        <position position="52"/>
    </location>
</feature>
<evidence type="ECO:0000259" key="7">
    <source>
        <dbReference type="PROSITE" id="PS51755"/>
    </source>
</evidence>
<evidence type="ECO:0000256" key="3">
    <source>
        <dbReference type="ARBA" id="ARBA00023125"/>
    </source>
</evidence>
<dbReference type="InterPro" id="IPR001789">
    <property type="entry name" value="Sig_transdc_resp-reg_receiver"/>
</dbReference>